<reference evidence="2 3" key="1">
    <citation type="submission" date="2023-08" db="EMBL/GenBank/DDBJ databases">
        <title>A Necator americanus chromosomal reference genome.</title>
        <authorList>
            <person name="Ilik V."/>
            <person name="Petrzelkova K.J."/>
            <person name="Pardy F."/>
            <person name="Fuh T."/>
            <person name="Niatou-Singa F.S."/>
            <person name="Gouil Q."/>
            <person name="Baker L."/>
            <person name="Ritchie M.E."/>
            <person name="Jex A.R."/>
            <person name="Gazzola D."/>
            <person name="Li H."/>
            <person name="Toshio Fujiwara R."/>
            <person name="Zhan B."/>
            <person name="Aroian R.V."/>
            <person name="Pafco B."/>
            <person name="Schwarz E.M."/>
        </authorList>
    </citation>
    <scope>NUCLEOTIDE SEQUENCE [LARGE SCALE GENOMIC DNA]</scope>
    <source>
        <strain evidence="2 3">Aroian</strain>
        <tissue evidence="2">Whole animal</tissue>
    </source>
</reference>
<sequence>MIDDVDSLSDGSTQEKTTTISKDGNDVIIDKTWTERQSSAEKSIIRRTSIPAHPLGNRQRRANHTPHPDNSDVSD</sequence>
<keyword evidence="3" id="KW-1185">Reference proteome</keyword>
<comment type="caution">
    <text evidence="2">The sequence shown here is derived from an EMBL/GenBank/DDBJ whole genome shotgun (WGS) entry which is preliminary data.</text>
</comment>
<evidence type="ECO:0000313" key="2">
    <source>
        <dbReference type="EMBL" id="KAK6753981.1"/>
    </source>
</evidence>
<evidence type="ECO:0000313" key="3">
    <source>
        <dbReference type="Proteomes" id="UP001303046"/>
    </source>
</evidence>
<accession>A0ABR1DU74</accession>
<gene>
    <name evidence="2" type="primary">Necator_chrV.g17940</name>
    <name evidence="2" type="ORF">RB195_013150</name>
</gene>
<organism evidence="2 3">
    <name type="scientific">Necator americanus</name>
    <name type="common">Human hookworm</name>
    <dbReference type="NCBI Taxonomy" id="51031"/>
    <lineage>
        <taxon>Eukaryota</taxon>
        <taxon>Metazoa</taxon>
        <taxon>Ecdysozoa</taxon>
        <taxon>Nematoda</taxon>
        <taxon>Chromadorea</taxon>
        <taxon>Rhabditida</taxon>
        <taxon>Rhabditina</taxon>
        <taxon>Rhabditomorpha</taxon>
        <taxon>Strongyloidea</taxon>
        <taxon>Ancylostomatidae</taxon>
        <taxon>Bunostominae</taxon>
        <taxon>Necator</taxon>
    </lineage>
</organism>
<feature type="region of interest" description="Disordered" evidence="1">
    <location>
        <begin position="1"/>
        <end position="75"/>
    </location>
</feature>
<dbReference type="Proteomes" id="UP001303046">
    <property type="component" value="Unassembled WGS sequence"/>
</dbReference>
<dbReference type="EMBL" id="JAVFWL010000005">
    <property type="protein sequence ID" value="KAK6753981.1"/>
    <property type="molecule type" value="Genomic_DNA"/>
</dbReference>
<feature type="compositionally biased region" description="Polar residues" evidence="1">
    <location>
        <begin position="9"/>
        <end position="22"/>
    </location>
</feature>
<feature type="compositionally biased region" description="Basic and acidic residues" evidence="1">
    <location>
        <begin position="23"/>
        <end position="34"/>
    </location>
</feature>
<protein>
    <submittedName>
        <fullName evidence="2">Uncharacterized protein</fullName>
    </submittedName>
</protein>
<proteinExistence type="predicted"/>
<feature type="compositionally biased region" description="Basic and acidic residues" evidence="1">
    <location>
        <begin position="66"/>
        <end position="75"/>
    </location>
</feature>
<name>A0ABR1DU74_NECAM</name>
<evidence type="ECO:0000256" key="1">
    <source>
        <dbReference type="SAM" id="MobiDB-lite"/>
    </source>
</evidence>